<evidence type="ECO:0000313" key="4">
    <source>
        <dbReference type="Proteomes" id="UP000636479"/>
    </source>
</evidence>
<proteinExistence type="predicted"/>
<keyword evidence="1" id="KW-0175">Coiled coil</keyword>
<accession>A0A8H6VRF9</accession>
<comment type="caution">
    <text evidence="3">The sequence shown here is derived from an EMBL/GenBank/DDBJ whole genome shotgun (WGS) entry which is preliminary data.</text>
</comment>
<dbReference type="GeneID" id="59351734"/>
<evidence type="ECO:0000256" key="2">
    <source>
        <dbReference type="SAM" id="MobiDB-lite"/>
    </source>
</evidence>
<gene>
    <name evidence="3" type="ORF">MIND_01274200</name>
</gene>
<reference evidence="3" key="1">
    <citation type="submission" date="2020-05" db="EMBL/GenBank/DDBJ databases">
        <title>Mycena genomes resolve the evolution of fungal bioluminescence.</title>
        <authorList>
            <person name="Tsai I.J."/>
        </authorList>
    </citation>
    <scope>NUCLEOTIDE SEQUENCE</scope>
    <source>
        <strain evidence="3">171206Taipei</strain>
    </source>
</reference>
<feature type="region of interest" description="Disordered" evidence="2">
    <location>
        <begin position="182"/>
        <end position="215"/>
    </location>
</feature>
<dbReference type="AlphaFoldDB" id="A0A8H6VRF9"/>
<evidence type="ECO:0000256" key="1">
    <source>
        <dbReference type="SAM" id="Coils"/>
    </source>
</evidence>
<dbReference type="EMBL" id="JACAZF010000013">
    <property type="protein sequence ID" value="KAF7291302.1"/>
    <property type="molecule type" value="Genomic_DNA"/>
</dbReference>
<dbReference type="RefSeq" id="XP_037214424.1">
    <property type="nucleotide sequence ID" value="XM_037369218.1"/>
</dbReference>
<protein>
    <submittedName>
        <fullName evidence="3">Uncharacterized protein</fullName>
    </submittedName>
</protein>
<name>A0A8H6VRF9_9AGAR</name>
<evidence type="ECO:0000313" key="3">
    <source>
        <dbReference type="EMBL" id="KAF7291302.1"/>
    </source>
</evidence>
<organism evidence="3 4">
    <name type="scientific">Mycena indigotica</name>
    <dbReference type="NCBI Taxonomy" id="2126181"/>
    <lineage>
        <taxon>Eukaryota</taxon>
        <taxon>Fungi</taxon>
        <taxon>Dikarya</taxon>
        <taxon>Basidiomycota</taxon>
        <taxon>Agaricomycotina</taxon>
        <taxon>Agaricomycetes</taxon>
        <taxon>Agaricomycetidae</taxon>
        <taxon>Agaricales</taxon>
        <taxon>Marasmiineae</taxon>
        <taxon>Mycenaceae</taxon>
        <taxon>Mycena</taxon>
    </lineage>
</organism>
<feature type="compositionally biased region" description="Basic and acidic residues" evidence="2">
    <location>
        <begin position="206"/>
        <end position="215"/>
    </location>
</feature>
<feature type="coiled-coil region" evidence="1">
    <location>
        <begin position="90"/>
        <end position="178"/>
    </location>
</feature>
<sequence>MKSKAGRRALDGEDGFAMIDTIRATHQSQLDIIDNLRAEVHILRGARDALHAELGEVRDALAEEVNAKLAHHHENTQLREALGTMRQMHHADLTAAQEQYEHALAAKEEEHRFALEWAEQQHSQEFAAADEDHEEALEAADQRYERERAAHEETIAELETLQEREDAVQQSEDDLEAVMGALKRSQESITQIRQKRRQTDGSGGGDQKRMKTEGA</sequence>
<keyword evidence="4" id="KW-1185">Reference proteome</keyword>
<dbReference type="Proteomes" id="UP000636479">
    <property type="component" value="Unassembled WGS sequence"/>
</dbReference>